<accession>A0A838Y3F6</accession>
<evidence type="ECO:0008006" key="4">
    <source>
        <dbReference type="Google" id="ProtNLM"/>
    </source>
</evidence>
<dbReference type="AlphaFoldDB" id="A0A838Y3F6"/>
<feature type="chain" id="PRO_5032837588" description="Lipoprotein" evidence="1">
    <location>
        <begin position="20"/>
        <end position="153"/>
    </location>
</feature>
<dbReference type="Proteomes" id="UP000545606">
    <property type="component" value="Unassembled WGS sequence"/>
</dbReference>
<dbReference type="RefSeq" id="WP_181836289.1">
    <property type="nucleotide sequence ID" value="NZ_JACERN010000033.1"/>
</dbReference>
<organism evidence="2 3">
    <name type="scientific">Aquitalea aquatica</name>
    <dbReference type="NCBI Taxonomy" id="3044273"/>
    <lineage>
        <taxon>Bacteria</taxon>
        <taxon>Pseudomonadati</taxon>
        <taxon>Pseudomonadota</taxon>
        <taxon>Betaproteobacteria</taxon>
        <taxon>Neisseriales</taxon>
        <taxon>Chromobacteriaceae</taxon>
        <taxon>Aquitalea</taxon>
    </lineage>
</organism>
<feature type="signal peptide" evidence="1">
    <location>
        <begin position="1"/>
        <end position="19"/>
    </location>
</feature>
<dbReference type="PROSITE" id="PS51257">
    <property type="entry name" value="PROKAR_LIPOPROTEIN"/>
    <property type="match status" value="1"/>
</dbReference>
<dbReference type="EMBL" id="JACERN010000033">
    <property type="protein sequence ID" value="MBA4709216.1"/>
    <property type="molecule type" value="Genomic_DNA"/>
</dbReference>
<evidence type="ECO:0000313" key="2">
    <source>
        <dbReference type="EMBL" id="MBA4709216.1"/>
    </source>
</evidence>
<keyword evidence="3" id="KW-1185">Reference proteome</keyword>
<reference evidence="2 3" key="1">
    <citation type="submission" date="2020-07" db="EMBL/GenBank/DDBJ databases">
        <title>Draft genome sequence of violacein-producing bacteria and related species.</title>
        <authorList>
            <person name="Wilson H.S."/>
            <person name="De Leon M.E."/>
        </authorList>
    </citation>
    <scope>NUCLEOTIDE SEQUENCE [LARGE SCALE GENOMIC DNA]</scope>
    <source>
        <strain evidence="2 3">HSC-21Su07</strain>
    </source>
</reference>
<evidence type="ECO:0000256" key="1">
    <source>
        <dbReference type="SAM" id="SignalP"/>
    </source>
</evidence>
<keyword evidence="1" id="KW-0732">Signal</keyword>
<protein>
    <recommendedName>
        <fullName evidence="4">Lipoprotein</fullName>
    </recommendedName>
</protein>
<sequence length="153" mass="16046">MKMLCLAVLATLLTGCATHSRFNSTGAGIMAWRNDLSAALVVPAANPSSGPKACMQMALTMNDVNSKVTANLSDSVLKVFEKIPSNSTPEDVAKVNSELIKTAKALNVSTERTAFLLVGSFYLCQYQANGMSDANLASLATTLIKSAAAIDVK</sequence>
<name>A0A838Y3F6_9NEIS</name>
<comment type="caution">
    <text evidence="2">The sequence shown here is derived from an EMBL/GenBank/DDBJ whole genome shotgun (WGS) entry which is preliminary data.</text>
</comment>
<evidence type="ECO:0000313" key="3">
    <source>
        <dbReference type="Proteomes" id="UP000545606"/>
    </source>
</evidence>
<proteinExistence type="predicted"/>
<gene>
    <name evidence="2" type="ORF">H2Z84_12610</name>
</gene>